<sequence>MRFAFDPFNPQEATQPPPGIENVFNDSNRNHLLYKHTDSLEEIIDHSSYDGSFTPDASPSTFREPALLPAFSHPNVPRSHSGNRRDLDSVVLPPEPKPNSFRARRLGTSMLTSPVQCDPTRDEDEFSVMDLQPEYFAHIYATPGPANPTYYGSESDELLDSDKTEVELAVEMPPLDFKWTRFDRNRIVRPQQPVQPLYEHQLSKWDYKSDRDVFGALSPQQKAMPSPDRTVEATRSSSTTLSNCMTSNKFSFSPMLRAQSSSTNSYFERSPKTPSPSPATRFPGLRKPHRVQERVPNNVNNPTPPFEPVLCAITPTAVDNQKSAFAPAPGIYISPLKQGETSDHPQVNTKVSSYYLLDNFANAHFNFLMIHNQHQFVELASPVSSQASADSSIRSWSDVK</sequence>
<evidence type="ECO:0000256" key="1">
    <source>
        <dbReference type="SAM" id="MobiDB-lite"/>
    </source>
</evidence>
<organism evidence="2 3">
    <name type="scientific">Coprinopsis marcescibilis</name>
    <name type="common">Agaric fungus</name>
    <name type="synonym">Psathyrella marcescibilis</name>
    <dbReference type="NCBI Taxonomy" id="230819"/>
    <lineage>
        <taxon>Eukaryota</taxon>
        <taxon>Fungi</taxon>
        <taxon>Dikarya</taxon>
        <taxon>Basidiomycota</taxon>
        <taxon>Agaricomycotina</taxon>
        <taxon>Agaricomycetes</taxon>
        <taxon>Agaricomycetidae</taxon>
        <taxon>Agaricales</taxon>
        <taxon>Agaricineae</taxon>
        <taxon>Psathyrellaceae</taxon>
        <taxon>Coprinopsis</taxon>
    </lineage>
</organism>
<proteinExistence type="predicted"/>
<dbReference type="Proteomes" id="UP000307440">
    <property type="component" value="Unassembled WGS sequence"/>
</dbReference>
<reference evidence="2 3" key="1">
    <citation type="journal article" date="2019" name="Nat. Ecol. Evol.">
        <title>Megaphylogeny resolves global patterns of mushroom evolution.</title>
        <authorList>
            <person name="Varga T."/>
            <person name="Krizsan K."/>
            <person name="Foldi C."/>
            <person name="Dima B."/>
            <person name="Sanchez-Garcia M."/>
            <person name="Sanchez-Ramirez S."/>
            <person name="Szollosi G.J."/>
            <person name="Szarkandi J.G."/>
            <person name="Papp V."/>
            <person name="Albert L."/>
            <person name="Andreopoulos W."/>
            <person name="Angelini C."/>
            <person name="Antonin V."/>
            <person name="Barry K.W."/>
            <person name="Bougher N.L."/>
            <person name="Buchanan P."/>
            <person name="Buyck B."/>
            <person name="Bense V."/>
            <person name="Catcheside P."/>
            <person name="Chovatia M."/>
            <person name="Cooper J."/>
            <person name="Damon W."/>
            <person name="Desjardin D."/>
            <person name="Finy P."/>
            <person name="Geml J."/>
            <person name="Haridas S."/>
            <person name="Hughes K."/>
            <person name="Justo A."/>
            <person name="Karasinski D."/>
            <person name="Kautmanova I."/>
            <person name="Kiss B."/>
            <person name="Kocsube S."/>
            <person name="Kotiranta H."/>
            <person name="LaButti K.M."/>
            <person name="Lechner B.E."/>
            <person name="Liimatainen K."/>
            <person name="Lipzen A."/>
            <person name="Lukacs Z."/>
            <person name="Mihaltcheva S."/>
            <person name="Morgado L.N."/>
            <person name="Niskanen T."/>
            <person name="Noordeloos M.E."/>
            <person name="Ohm R.A."/>
            <person name="Ortiz-Santana B."/>
            <person name="Ovrebo C."/>
            <person name="Racz N."/>
            <person name="Riley R."/>
            <person name="Savchenko A."/>
            <person name="Shiryaev A."/>
            <person name="Soop K."/>
            <person name="Spirin V."/>
            <person name="Szebenyi C."/>
            <person name="Tomsovsky M."/>
            <person name="Tulloss R.E."/>
            <person name="Uehling J."/>
            <person name="Grigoriev I.V."/>
            <person name="Vagvolgyi C."/>
            <person name="Papp T."/>
            <person name="Martin F.M."/>
            <person name="Miettinen O."/>
            <person name="Hibbett D.S."/>
            <person name="Nagy L.G."/>
        </authorList>
    </citation>
    <scope>NUCLEOTIDE SEQUENCE [LARGE SCALE GENOMIC DNA]</scope>
    <source>
        <strain evidence="2 3">CBS 121175</strain>
    </source>
</reference>
<feature type="region of interest" description="Disordered" evidence="1">
    <location>
        <begin position="218"/>
        <end position="242"/>
    </location>
</feature>
<feature type="region of interest" description="Disordered" evidence="1">
    <location>
        <begin position="68"/>
        <end position="102"/>
    </location>
</feature>
<feature type="region of interest" description="Disordered" evidence="1">
    <location>
        <begin position="261"/>
        <end position="302"/>
    </location>
</feature>
<feature type="compositionally biased region" description="Polar residues" evidence="1">
    <location>
        <begin position="233"/>
        <end position="242"/>
    </location>
</feature>
<protein>
    <submittedName>
        <fullName evidence="2">Uncharacterized protein</fullName>
    </submittedName>
</protein>
<evidence type="ECO:0000313" key="3">
    <source>
        <dbReference type="Proteomes" id="UP000307440"/>
    </source>
</evidence>
<dbReference type="OrthoDB" id="3033167at2759"/>
<keyword evidence="3" id="KW-1185">Reference proteome</keyword>
<dbReference type="AlphaFoldDB" id="A0A5C3KZ70"/>
<gene>
    <name evidence="2" type="ORF">FA15DRAFT_336329</name>
</gene>
<dbReference type="EMBL" id="ML210183">
    <property type="protein sequence ID" value="TFK25722.1"/>
    <property type="molecule type" value="Genomic_DNA"/>
</dbReference>
<evidence type="ECO:0000313" key="2">
    <source>
        <dbReference type="EMBL" id="TFK25722.1"/>
    </source>
</evidence>
<feature type="region of interest" description="Disordered" evidence="1">
    <location>
        <begin position="1"/>
        <end position="25"/>
    </location>
</feature>
<accession>A0A5C3KZ70</accession>
<name>A0A5C3KZ70_COPMA</name>